<reference evidence="11" key="1">
    <citation type="journal article" date="2014" name="Proc. Natl. Acad. Sci. U.S.A.">
        <title>Extensive sampling of basidiomycete genomes demonstrates inadequacy of the white-rot/brown-rot paradigm for wood decay fungi.</title>
        <authorList>
            <person name="Riley R."/>
            <person name="Salamov A.A."/>
            <person name="Brown D.W."/>
            <person name="Nagy L.G."/>
            <person name="Floudas D."/>
            <person name="Held B.W."/>
            <person name="Levasseur A."/>
            <person name="Lombard V."/>
            <person name="Morin E."/>
            <person name="Otillar R."/>
            <person name="Lindquist E.A."/>
            <person name="Sun H."/>
            <person name="LaButti K.M."/>
            <person name="Schmutz J."/>
            <person name="Jabbour D."/>
            <person name="Luo H."/>
            <person name="Baker S.E."/>
            <person name="Pisabarro A.G."/>
            <person name="Walton J.D."/>
            <person name="Blanchette R.A."/>
            <person name="Henrissat B."/>
            <person name="Martin F."/>
            <person name="Cullen D."/>
            <person name="Hibbett D.S."/>
            <person name="Grigoriev I.V."/>
        </authorList>
    </citation>
    <scope>NUCLEOTIDE SEQUENCE [LARGE SCALE GENOMIC DNA]</scope>
    <source>
        <strain evidence="11">CBS 339.88</strain>
    </source>
</reference>
<dbReference type="GO" id="GO:0006817">
    <property type="term" value="P:phosphate ion transport"/>
    <property type="evidence" value="ECO:0007669"/>
    <property type="project" value="TreeGrafter"/>
</dbReference>
<dbReference type="Pfam" id="PF03105">
    <property type="entry name" value="SPX"/>
    <property type="match status" value="1"/>
</dbReference>
<comment type="similarity">
    <text evidence="2">Belongs to the SYG1 (TC 2.A.94) family.</text>
</comment>
<feature type="transmembrane region" description="Helical" evidence="7">
    <location>
        <begin position="268"/>
        <end position="287"/>
    </location>
</feature>
<dbReference type="Pfam" id="PF03124">
    <property type="entry name" value="EXS"/>
    <property type="match status" value="1"/>
</dbReference>
<feature type="transmembrane region" description="Helical" evidence="7">
    <location>
        <begin position="332"/>
        <end position="350"/>
    </location>
</feature>
<keyword evidence="3 7" id="KW-0812">Transmembrane</keyword>
<feature type="non-terminal residue" evidence="10">
    <location>
        <position position="1"/>
    </location>
</feature>
<dbReference type="AlphaFoldDB" id="A0A067TD90"/>
<evidence type="ECO:0000256" key="7">
    <source>
        <dbReference type="SAM" id="Phobius"/>
    </source>
</evidence>
<dbReference type="EMBL" id="KL142372">
    <property type="protein sequence ID" value="KDR80317.1"/>
    <property type="molecule type" value="Genomic_DNA"/>
</dbReference>
<dbReference type="GO" id="GO:0000822">
    <property type="term" value="F:inositol hexakisphosphate binding"/>
    <property type="evidence" value="ECO:0007669"/>
    <property type="project" value="TreeGrafter"/>
</dbReference>
<evidence type="ECO:0000256" key="6">
    <source>
        <dbReference type="SAM" id="MobiDB-lite"/>
    </source>
</evidence>
<evidence type="ECO:0000313" key="10">
    <source>
        <dbReference type="EMBL" id="KDR80317.1"/>
    </source>
</evidence>
<feature type="transmembrane region" description="Helical" evidence="7">
    <location>
        <begin position="442"/>
        <end position="461"/>
    </location>
</feature>
<dbReference type="PANTHER" id="PTHR10783:SF103">
    <property type="entry name" value="SOLUTE CARRIER FAMILY 53 MEMBER 1"/>
    <property type="match status" value="1"/>
</dbReference>
<protein>
    <recommendedName>
        <fullName evidence="12">EXS domain-containing protein</fullName>
    </recommendedName>
</protein>
<comment type="subcellular location">
    <subcellularLocation>
        <location evidence="1">Membrane</location>
        <topology evidence="1">Multi-pass membrane protein</topology>
    </subcellularLocation>
</comment>
<feature type="transmembrane region" description="Helical" evidence="7">
    <location>
        <begin position="392"/>
        <end position="411"/>
    </location>
</feature>
<name>A0A067TD90_GALM3</name>
<proteinExistence type="inferred from homology"/>
<organism evidence="10 11">
    <name type="scientific">Galerina marginata (strain CBS 339.88)</name>
    <dbReference type="NCBI Taxonomy" id="685588"/>
    <lineage>
        <taxon>Eukaryota</taxon>
        <taxon>Fungi</taxon>
        <taxon>Dikarya</taxon>
        <taxon>Basidiomycota</taxon>
        <taxon>Agaricomycotina</taxon>
        <taxon>Agaricomycetes</taxon>
        <taxon>Agaricomycetidae</taxon>
        <taxon>Agaricales</taxon>
        <taxon>Agaricineae</taxon>
        <taxon>Strophariaceae</taxon>
        <taxon>Galerina</taxon>
    </lineage>
</organism>
<feature type="domain" description="EXS" evidence="8">
    <location>
        <begin position="328"/>
        <end position="522"/>
    </location>
</feature>
<dbReference type="PROSITE" id="PS51382">
    <property type="entry name" value="SPX"/>
    <property type="match status" value="1"/>
</dbReference>
<feature type="domain" description="SPX" evidence="9">
    <location>
        <begin position="1"/>
        <end position="205"/>
    </location>
</feature>
<dbReference type="HOGENOM" id="CLU_006116_0_1_1"/>
<dbReference type="InterPro" id="IPR004331">
    <property type="entry name" value="SPX_dom"/>
</dbReference>
<dbReference type="OrthoDB" id="9970435at2759"/>
<evidence type="ECO:0000256" key="4">
    <source>
        <dbReference type="ARBA" id="ARBA00022989"/>
    </source>
</evidence>
<evidence type="ECO:0000259" key="9">
    <source>
        <dbReference type="PROSITE" id="PS51382"/>
    </source>
</evidence>
<accession>A0A067TD90</accession>
<keyword evidence="11" id="KW-1185">Reference proteome</keyword>
<gene>
    <name evidence="10" type="ORF">GALMADRAFT_62135</name>
</gene>
<dbReference type="Proteomes" id="UP000027222">
    <property type="component" value="Unassembled WGS sequence"/>
</dbReference>
<evidence type="ECO:0000256" key="1">
    <source>
        <dbReference type="ARBA" id="ARBA00004141"/>
    </source>
</evidence>
<evidence type="ECO:0000256" key="3">
    <source>
        <dbReference type="ARBA" id="ARBA00022692"/>
    </source>
</evidence>
<keyword evidence="5 7" id="KW-0472">Membrane</keyword>
<dbReference type="GO" id="GO:0005886">
    <property type="term" value="C:plasma membrane"/>
    <property type="evidence" value="ECO:0007669"/>
    <property type="project" value="TreeGrafter"/>
</dbReference>
<evidence type="ECO:0000259" key="8">
    <source>
        <dbReference type="PROSITE" id="PS51380"/>
    </source>
</evidence>
<dbReference type="GO" id="GO:0016036">
    <property type="term" value="P:cellular response to phosphate starvation"/>
    <property type="evidence" value="ECO:0007669"/>
    <property type="project" value="TreeGrafter"/>
</dbReference>
<dbReference type="PROSITE" id="PS51380">
    <property type="entry name" value="EXS"/>
    <property type="match status" value="1"/>
</dbReference>
<evidence type="ECO:0008006" key="12">
    <source>
        <dbReference type="Google" id="ProtNLM"/>
    </source>
</evidence>
<feature type="compositionally biased region" description="Polar residues" evidence="6">
    <location>
        <begin position="83"/>
        <end position="94"/>
    </location>
</feature>
<dbReference type="STRING" id="685588.A0A067TD90"/>
<evidence type="ECO:0000313" key="11">
    <source>
        <dbReference type="Proteomes" id="UP000027222"/>
    </source>
</evidence>
<keyword evidence="4 7" id="KW-1133">Transmembrane helix</keyword>
<feature type="region of interest" description="Disordered" evidence="6">
    <location>
        <begin position="82"/>
        <end position="146"/>
    </location>
</feature>
<dbReference type="CDD" id="cd14475">
    <property type="entry name" value="SPX_SYG1_like"/>
    <property type="match status" value="1"/>
</dbReference>
<dbReference type="PANTHER" id="PTHR10783">
    <property type="entry name" value="XENOTROPIC AND POLYTROPIC RETROVIRUS RECEPTOR 1-RELATED"/>
    <property type="match status" value="1"/>
</dbReference>
<evidence type="ECO:0000256" key="2">
    <source>
        <dbReference type="ARBA" id="ARBA00009665"/>
    </source>
</evidence>
<feature type="compositionally biased region" description="Low complexity" evidence="6">
    <location>
        <begin position="100"/>
        <end position="113"/>
    </location>
</feature>
<evidence type="ECO:0000256" key="5">
    <source>
        <dbReference type="ARBA" id="ARBA00023136"/>
    </source>
</evidence>
<sequence>TAMTGNGTTNRQADPLAALPLHELLTQLSPQEVSFFLLLDSQLDKVESFYLAREKEMLARGHTLQLQLKELQDHRKLFHVPAVSSTKVNSQENTVAKRPSGLSSTTSNTSKTRTMGKRRDHEDDDPPNNSNSGDDDYDRPYQAPLSADPDTYLYAKRKLKKAVLEHYRGLEVLHNYRVLNVTGFRKALKKFEKVTRVRSIACCDFYLSFSLSFRSLAFASDKAVRQMMSEMEEMYATAFARGDKKRATRRLRAGNSTKSHHFSAFRSGVYVGLAIPALIEGLLTSTFTQFRDFWMGDQFCSLIFTLSNLYFFVCVYVNDFAPDWQKCGATSAAWPLSFIIATLPLLIRLVQSIKRYADSKLVTHLINGGKYGTGIITYLFYFMWRHRQDTHGTIFAFWCLFSVCYSIYAGAWDLLMDWSVLRLHAKNPLLRPELIYSNHPPMYYFAIITNILIRFIWVIYIPSNGPNMMVRTFIAGFLEMLRRWQWNFYRLENEHLGNMDQYRVTREVPLPYVFNDRTREDDADDDDNRLKVKR</sequence>
<feature type="transmembrane region" description="Helical" evidence="7">
    <location>
        <begin position="299"/>
        <end position="320"/>
    </location>
</feature>
<dbReference type="InterPro" id="IPR004342">
    <property type="entry name" value="EXS_C"/>
</dbReference>
<dbReference type="GO" id="GO:0005794">
    <property type="term" value="C:Golgi apparatus"/>
    <property type="evidence" value="ECO:0007669"/>
    <property type="project" value="TreeGrafter"/>
</dbReference>